<protein>
    <recommendedName>
        <fullName evidence="1">Protein kinase domain-containing protein</fullName>
    </recommendedName>
</protein>
<sequence>MIHHDLTPNNIMLTTDADLKIILQQWKKTSNSPAGTAEYMAPEVLACSYKNGVEYNDKADMWSLGITDIKMAEGHLSYSKLPIKKLIRETIYGPPPSLTQGRCEECLQKQPARRPSARQLLSHPFIRNIWDEGGINIKQHIQRYGPVRHWLSVEPMAVSSTNQIQTIIPPS</sequence>
<feature type="domain" description="Protein kinase" evidence="1">
    <location>
        <begin position="1"/>
        <end position="126"/>
    </location>
</feature>
<dbReference type="GO" id="GO:0005524">
    <property type="term" value="F:ATP binding"/>
    <property type="evidence" value="ECO:0007669"/>
    <property type="project" value="InterPro"/>
</dbReference>
<dbReference type="GO" id="GO:0043408">
    <property type="term" value="P:regulation of MAPK cascade"/>
    <property type="evidence" value="ECO:0007669"/>
    <property type="project" value="TreeGrafter"/>
</dbReference>
<dbReference type="Gene3D" id="1.10.510.10">
    <property type="entry name" value="Transferase(Phosphotransferase) domain 1"/>
    <property type="match status" value="1"/>
</dbReference>
<gene>
    <name evidence="2" type="ORF">XELAEV_18035989mg</name>
</gene>
<proteinExistence type="predicted"/>
<dbReference type="SMART" id="SM00220">
    <property type="entry name" value="S_TKc"/>
    <property type="match status" value="1"/>
</dbReference>
<dbReference type="InterPro" id="IPR050285">
    <property type="entry name" value="STE20_Ser/Thr_kinase"/>
</dbReference>
<dbReference type="Pfam" id="PF00069">
    <property type="entry name" value="Pkinase"/>
    <property type="match status" value="1"/>
</dbReference>
<dbReference type="InterPro" id="IPR011009">
    <property type="entry name" value="Kinase-like_dom_sf"/>
</dbReference>
<dbReference type="EMBL" id="CM004478">
    <property type="protein sequence ID" value="OCT73008.1"/>
    <property type="molecule type" value="Genomic_DNA"/>
</dbReference>
<evidence type="ECO:0000313" key="2">
    <source>
        <dbReference type="EMBL" id="OCT73008.1"/>
    </source>
</evidence>
<dbReference type="GO" id="GO:0005737">
    <property type="term" value="C:cytoplasm"/>
    <property type="evidence" value="ECO:0007669"/>
    <property type="project" value="TreeGrafter"/>
</dbReference>
<dbReference type="GO" id="GO:0048812">
    <property type="term" value="P:neuron projection morphogenesis"/>
    <property type="evidence" value="ECO:0007669"/>
    <property type="project" value="TreeGrafter"/>
</dbReference>
<dbReference type="Proteomes" id="UP000694892">
    <property type="component" value="Chromosome 7L"/>
</dbReference>
<name>A0A974HCN2_XENLA</name>
<dbReference type="PANTHER" id="PTHR48015">
    <property type="entry name" value="SERINE/THREONINE-PROTEIN KINASE TAO"/>
    <property type="match status" value="1"/>
</dbReference>
<dbReference type="GO" id="GO:0004674">
    <property type="term" value="F:protein serine/threonine kinase activity"/>
    <property type="evidence" value="ECO:0007669"/>
    <property type="project" value="TreeGrafter"/>
</dbReference>
<evidence type="ECO:0000259" key="1">
    <source>
        <dbReference type="PROSITE" id="PS50011"/>
    </source>
</evidence>
<organism evidence="2 3">
    <name type="scientific">Xenopus laevis</name>
    <name type="common">African clawed frog</name>
    <dbReference type="NCBI Taxonomy" id="8355"/>
    <lineage>
        <taxon>Eukaryota</taxon>
        <taxon>Metazoa</taxon>
        <taxon>Chordata</taxon>
        <taxon>Craniata</taxon>
        <taxon>Vertebrata</taxon>
        <taxon>Euteleostomi</taxon>
        <taxon>Amphibia</taxon>
        <taxon>Batrachia</taxon>
        <taxon>Anura</taxon>
        <taxon>Pipoidea</taxon>
        <taxon>Pipidae</taxon>
        <taxon>Xenopodinae</taxon>
        <taxon>Xenopus</taxon>
        <taxon>Xenopus</taxon>
    </lineage>
</organism>
<dbReference type="PROSITE" id="PS50011">
    <property type="entry name" value="PROTEIN_KINASE_DOM"/>
    <property type="match status" value="1"/>
</dbReference>
<dbReference type="GO" id="GO:0000165">
    <property type="term" value="P:MAPK cascade"/>
    <property type="evidence" value="ECO:0007669"/>
    <property type="project" value="TreeGrafter"/>
</dbReference>
<accession>A0A974HCN2</accession>
<dbReference type="PANTHER" id="PTHR48015:SF40">
    <property type="entry name" value="SERINE_THREONINE-PROTEIN KINASE DST1-LIKE"/>
    <property type="match status" value="1"/>
</dbReference>
<dbReference type="SUPFAM" id="SSF56112">
    <property type="entry name" value="Protein kinase-like (PK-like)"/>
    <property type="match status" value="1"/>
</dbReference>
<evidence type="ECO:0000313" key="3">
    <source>
        <dbReference type="Proteomes" id="UP000694892"/>
    </source>
</evidence>
<reference evidence="3" key="1">
    <citation type="journal article" date="2016" name="Nature">
        <title>Genome evolution in the allotetraploid frog Xenopus laevis.</title>
        <authorList>
            <person name="Session A.M."/>
            <person name="Uno Y."/>
            <person name="Kwon T."/>
            <person name="Chapman J.A."/>
            <person name="Toyoda A."/>
            <person name="Takahashi S."/>
            <person name="Fukui A."/>
            <person name="Hikosaka A."/>
            <person name="Suzuki A."/>
            <person name="Kondo M."/>
            <person name="van Heeringen S.J."/>
            <person name="Quigley I."/>
            <person name="Heinz S."/>
            <person name="Ogino H."/>
            <person name="Ochi H."/>
            <person name="Hellsten U."/>
            <person name="Lyons J.B."/>
            <person name="Simakov O."/>
            <person name="Putnam N."/>
            <person name="Stites J."/>
            <person name="Kuroki Y."/>
            <person name="Tanaka T."/>
            <person name="Michiue T."/>
            <person name="Watanabe M."/>
            <person name="Bogdanovic O."/>
            <person name="Lister R."/>
            <person name="Georgiou G."/>
            <person name="Paranjpe S.S."/>
            <person name="van Kruijsbergen I."/>
            <person name="Shu S."/>
            <person name="Carlson J."/>
            <person name="Kinoshita T."/>
            <person name="Ohta Y."/>
            <person name="Mawaribuchi S."/>
            <person name="Jenkins J."/>
            <person name="Grimwood J."/>
            <person name="Schmutz J."/>
            <person name="Mitros T."/>
            <person name="Mozaffari S.V."/>
            <person name="Suzuki Y."/>
            <person name="Haramoto Y."/>
            <person name="Yamamoto T.S."/>
            <person name="Takagi C."/>
            <person name="Heald R."/>
            <person name="Miller K."/>
            <person name="Haudenschild C."/>
            <person name="Kitzman J."/>
            <person name="Nakayama T."/>
            <person name="Izutsu Y."/>
            <person name="Robert J."/>
            <person name="Fortriede J."/>
            <person name="Burns K."/>
            <person name="Lotay V."/>
            <person name="Karimi K."/>
            <person name="Yasuoka Y."/>
            <person name="Dichmann D.S."/>
            <person name="Flajnik M.F."/>
            <person name="Houston D.W."/>
            <person name="Shendure J."/>
            <person name="DuPasquier L."/>
            <person name="Vize P.D."/>
            <person name="Zorn A.M."/>
            <person name="Ito M."/>
            <person name="Marcotte E.M."/>
            <person name="Wallingford J.B."/>
            <person name="Ito Y."/>
            <person name="Asashima M."/>
            <person name="Ueno N."/>
            <person name="Matsuda Y."/>
            <person name="Veenstra G.J."/>
            <person name="Fujiyama A."/>
            <person name="Harland R.M."/>
            <person name="Taira M."/>
            <person name="Rokhsar D.S."/>
        </authorList>
    </citation>
    <scope>NUCLEOTIDE SEQUENCE [LARGE SCALE GENOMIC DNA]</scope>
    <source>
        <strain evidence="3">J</strain>
    </source>
</reference>
<dbReference type="AlphaFoldDB" id="A0A974HCN2"/>
<dbReference type="InterPro" id="IPR000719">
    <property type="entry name" value="Prot_kinase_dom"/>
</dbReference>